<keyword evidence="2 7" id="KW-0812">Transmembrane</keyword>
<comment type="similarity">
    <text evidence="5">Belongs to the SAT4 family.</text>
</comment>
<feature type="domain" description="Rhodopsin" evidence="8">
    <location>
        <begin position="2"/>
        <end position="92"/>
    </location>
</feature>
<dbReference type="AlphaFoldDB" id="A0A8H3EXL3"/>
<dbReference type="InterPro" id="IPR049326">
    <property type="entry name" value="Rhodopsin_dom_fungi"/>
</dbReference>
<name>A0A8H3EXL3_9LECA</name>
<evidence type="ECO:0000256" key="6">
    <source>
        <dbReference type="SAM" id="MobiDB-lite"/>
    </source>
</evidence>
<comment type="caution">
    <text evidence="9">The sequence shown here is derived from an EMBL/GenBank/DDBJ whole genome shotgun (WGS) entry which is preliminary data.</text>
</comment>
<keyword evidence="10" id="KW-1185">Reference proteome</keyword>
<evidence type="ECO:0000256" key="1">
    <source>
        <dbReference type="ARBA" id="ARBA00004141"/>
    </source>
</evidence>
<evidence type="ECO:0000313" key="10">
    <source>
        <dbReference type="Proteomes" id="UP000664521"/>
    </source>
</evidence>
<protein>
    <recommendedName>
        <fullName evidence="8">Rhodopsin domain-containing protein</fullName>
    </recommendedName>
</protein>
<reference evidence="9" key="1">
    <citation type="submission" date="2021-03" db="EMBL/GenBank/DDBJ databases">
        <authorList>
            <person name="Tagirdzhanova G."/>
        </authorList>
    </citation>
    <scope>NUCLEOTIDE SEQUENCE</scope>
</reference>
<comment type="subcellular location">
    <subcellularLocation>
        <location evidence="1">Membrane</location>
        <topology evidence="1">Multi-pass membrane protein</topology>
    </subcellularLocation>
</comment>
<feature type="region of interest" description="Disordered" evidence="6">
    <location>
        <begin position="114"/>
        <end position="163"/>
    </location>
</feature>
<dbReference type="GO" id="GO:0016020">
    <property type="term" value="C:membrane"/>
    <property type="evidence" value="ECO:0007669"/>
    <property type="project" value="UniProtKB-SubCell"/>
</dbReference>
<dbReference type="PANTHER" id="PTHR33048">
    <property type="entry name" value="PTH11-LIKE INTEGRAL MEMBRANE PROTEIN (AFU_ORTHOLOGUE AFUA_5G11245)"/>
    <property type="match status" value="1"/>
</dbReference>
<evidence type="ECO:0000256" key="5">
    <source>
        <dbReference type="ARBA" id="ARBA00038359"/>
    </source>
</evidence>
<evidence type="ECO:0000256" key="4">
    <source>
        <dbReference type="ARBA" id="ARBA00023136"/>
    </source>
</evidence>
<evidence type="ECO:0000313" key="9">
    <source>
        <dbReference type="EMBL" id="CAF9914521.1"/>
    </source>
</evidence>
<dbReference type="OrthoDB" id="10017208at2759"/>
<gene>
    <name evidence="9" type="ORF">HETSPECPRED_002001</name>
</gene>
<keyword evidence="3 7" id="KW-1133">Transmembrane helix</keyword>
<dbReference type="Pfam" id="PF20684">
    <property type="entry name" value="Fung_rhodopsin"/>
    <property type="match status" value="1"/>
</dbReference>
<proteinExistence type="inferred from homology"/>
<organism evidence="9 10">
    <name type="scientific">Heterodermia speciosa</name>
    <dbReference type="NCBI Taxonomy" id="116794"/>
    <lineage>
        <taxon>Eukaryota</taxon>
        <taxon>Fungi</taxon>
        <taxon>Dikarya</taxon>
        <taxon>Ascomycota</taxon>
        <taxon>Pezizomycotina</taxon>
        <taxon>Lecanoromycetes</taxon>
        <taxon>OSLEUM clade</taxon>
        <taxon>Lecanoromycetidae</taxon>
        <taxon>Caliciales</taxon>
        <taxon>Physciaceae</taxon>
        <taxon>Heterodermia</taxon>
    </lineage>
</organism>
<dbReference type="EMBL" id="CAJPDS010000014">
    <property type="protein sequence ID" value="CAF9914521.1"/>
    <property type="molecule type" value="Genomic_DNA"/>
</dbReference>
<dbReference type="InterPro" id="IPR052337">
    <property type="entry name" value="SAT4-like"/>
</dbReference>
<evidence type="ECO:0000256" key="2">
    <source>
        <dbReference type="ARBA" id="ARBA00022692"/>
    </source>
</evidence>
<keyword evidence="4 7" id="KW-0472">Membrane</keyword>
<feature type="transmembrane region" description="Helical" evidence="7">
    <location>
        <begin position="6"/>
        <end position="24"/>
    </location>
</feature>
<accession>A0A8H3EXL3</accession>
<dbReference type="PANTHER" id="PTHR33048:SF168">
    <property type="match status" value="1"/>
</dbReference>
<feature type="compositionally biased region" description="Basic and acidic residues" evidence="6">
    <location>
        <begin position="121"/>
        <end position="130"/>
    </location>
</feature>
<feature type="transmembrane region" description="Helical" evidence="7">
    <location>
        <begin position="69"/>
        <end position="90"/>
    </location>
</feature>
<evidence type="ECO:0000256" key="7">
    <source>
        <dbReference type="SAM" id="Phobius"/>
    </source>
</evidence>
<evidence type="ECO:0000259" key="8">
    <source>
        <dbReference type="Pfam" id="PF20684"/>
    </source>
</evidence>
<dbReference type="Proteomes" id="UP000664521">
    <property type="component" value="Unassembled WGS sequence"/>
</dbReference>
<sequence>MASVEIVLDVVILSLPLKMILGLQISCKRKIMLCVVFSIGGFAVITGIVRTSLTYVPGRHYINWTRGELWTNIHLGTAVLCACLPTYAPLLRHLAAFGSKIASRFSSFLTTLRGSSADPSKSSKIDDSNRQYDQLNDPIVDGRPSRKAMAQRSHSGHDENRWEMGEINVKNTIHVV</sequence>
<evidence type="ECO:0000256" key="3">
    <source>
        <dbReference type="ARBA" id="ARBA00022989"/>
    </source>
</evidence>
<feature type="transmembrane region" description="Helical" evidence="7">
    <location>
        <begin position="31"/>
        <end position="49"/>
    </location>
</feature>